<protein>
    <recommendedName>
        <fullName evidence="4">VPS4-associated protein 1</fullName>
    </recommendedName>
</protein>
<dbReference type="STRING" id="215637.A0A4P9ZSW0"/>
<dbReference type="GO" id="GO:0007034">
    <property type="term" value="P:vacuolar transport"/>
    <property type="evidence" value="ECO:0007669"/>
    <property type="project" value="TreeGrafter"/>
</dbReference>
<name>A0A4P9ZSW0_9FUNG</name>
<reference evidence="3" key="1">
    <citation type="journal article" date="2018" name="Nat. Microbiol.">
        <title>Leveraging single-cell genomics to expand the fungal tree of life.</title>
        <authorList>
            <person name="Ahrendt S.R."/>
            <person name="Quandt C.A."/>
            <person name="Ciobanu D."/>
            <person name="Clum A."/>
            <person name="Salamov A."/>
            <person name="Andreopoulos B."/>
            <person name="Cheng J.F."/>
            <person name="Woyke T."/>
            <person name="Pelin A."/>
            <person name="Henrissat B."/>
            <person name="Reynolds N.K."/>
            <person name="Benny G.L."/>
            <person name="Smith M.E."/>
            <person name="James T.Y."/>
            <person name="Grigoriev I.V."/>
        </authorList>
    </citation>
    <scope>NUCLEOTIDE SEQUENCE [LARGE SCALE GENOMIC DNA]</scope>
    <source>
        <strain evidence="3">RSA 468</strain>
    </source>
</reference>
<feature type="compositionally biased region" description="Basic and acidic residues" evidence="1">
    <location>
        <begin position="93"/>
        <end position="111"/>
    </location>
</feature>
<accession>A0A4P9ZSW0</accession>
<keyword evidence="3" id="KW-1185">Reference proteome</keyword>
<dbReference type="EMBL" id="ML002615">
    <property type="protein sequence ID" value="RKP36666.1"/>
    <property type="molecule type" value="Genomic_DNA"/>
</dbReference>
<dbReference type="AlphaFoldDB" id="A0A4P9ZSW0"/>
<dbReference type="Proteomes" id="UP000268162">
    <property type="component" value="Unassembled WGS sequence"/>
</dbReference>
<evidence type="ECO:0000313" key="2">
    <source>
        <dbReference type="EMBL" id="RKP36666.1"/>
    </source>
</evidence>
<proteinExistence type="predicted"/>
<dbReference type="InterPro" id="IPR013640">
    <property type="entry name" value="Vfa1"/>
</dbReference>
<evidence type="ECO:0008006" key="4">
    <source>
        <dbReference type="Google" id="ProtNLM"/>
    </source>
</evidence>
<feature type="compositionally biased region" description="Pro residues" evidence="1">
    <location>
        <begin position="69"/>
        <end position="81"/>
    </location>
</feature>
<sequence length="180" mass="19422">MSPAPFPNVYVLRTAAKEGSCFICSKITPSLLLTAETGLAATPAAKDWFYCCPAHAKDPTALTCLNPPAPPKPAVVEPPPAKRNTTKKTTKAKKGDEGEASDKAASPEKTDSSGSNPAPVEEKPTLPSAPSEPQGPLKYALHRSLYYLRESQYQDKINHQKALEMAKRFPSVPRSLPKPR</sequence>
<gene>
    <name evidence="2" type="ORF">BJ085DRAFT_31914</name>
</gene>
<dbReference type="GO" id="GO:0005768">
    <property type="term" value="C:endosome"/>
    <property type="evidence" value="ECO:0007669"/>
    <property type="project" value="TreeGrafter"/>
</dbReference>
<evidence type="ECO:0000256" key="1">
    <source>
        <dbReference type="SAM" id="MobiDB-lite"/>
    </source>
</evidence>
<feature type="region of interest" description="Disordered" evidence="1">
    <location>
        <begin position="69"/>
        <end position="137"/>
    </location>
</feature>
<dbReference type="PANTHER" id="PTHR28218">
    <property type="entry name" value="VPS4-ASSOCIATED PROTEIN 1"/>
    <property type="match status" value="1"/>
</dbReference>
<evidence type="ECO:0000313" key="3">
    <source>
        <dbReference type="Proteomes" id="UP000268162"/>
    </source>
</evidence>
<dbReference type="PANTHER" id="PTHR28218:SF1">
    <property type="entry name" value="VPS4-ASSOCIATED PROTEIN 1"/>
    <property type="match status" value="1"/>
</dbReference>
<dbReference type="OrthoDB" id="2158714at2759"/>
<dbReference type="Pfam" id="PF08432">
    <property type="entry name" value="Vfa1"/>
    <property type="match status" value="1"/>
</dbReference>
<organism evidence="2 3">
    <name type="scientific">Dimargaris cristalligena</name>
    <dbReference type="NCBI Taxonomy" id="215637"/>
    <lineage>
        <taxon>Eukaryota</taxon>
        <taxon>Fungi</taxon>
        <taxon>Fungi incertae sedis</taxon>
        <taxon>Zoopagomycota</taxon>
        <taxon>Kickxellomycotina</taxon>
        <taxon>Dimargaritomycetes</taxon>
        <taxon>Dimargaritales</taxon>
        <taxon>Dimargaritaceae</taxon>
        <taxon>Dimargaris</taxon>
    </lineage>
</organism>